<protein>
    <recommendedName>
        <fullName evidence="6">Golgi apparatus membrane protein TVP23 homolog</fullName>
    </recommendedName>
</protein>
<comment type="caution">
    <text evidence="7">The sequence shown here is derived from an EMBL/GenBank/DDBJ whole genome shotgun (WGS) entry which is preliminary data.</text>
</comment>
<gene>
    <name evidence="7" type="ORF">CYY_006642</name>
</gene>
<evidence type="ECO:0000256" key="2">
    <source>
        <dbReference type="ARBA" id="ARBA00005467"/>
    </source>
</evidence>
<dbReference type="Pfam" id="PF05832">
    <property type="entry name" value="DUF846"/>
    <property type="match status" value="1"/>
</dbReference>
<feature type="transmembrane region" description="Helical" evidence="6">
    <location>
        <begin position="77"/>
        <end position="95"/>
    </location>
</feature>
<proteinExistence type="inferred from homology"/>
<feature type="transmembrane region" description="Helical" evidence="6">
    <location>
        <begin position="163"/>
        <end position="184"/>
    </location>
</feature>
<evidence type="ECO:0000256" key="3">
    <source>
        <dbReference type="ARBA" id="ARBA00022692"/>
    </source>
</evidence>
<dbReference type="GO" id="GO:0016192">
    <property type="term" value="P:vesicle-mediated transport"/>
    <property type="evidence" value="ECO:0007669"/>
    <property type="project" value="TreeGrafter"/>
</dbReference>
<dbReference type="EMBL" id="AJWJ01000315">
    <property type="protein sequence ID" value="KAF2072052.1"/>
    <property type="molecule type" value="Genomic_DNA"/>
</dbReference>
<dbReference type="PANTHER" id="PTHR13019:SF7">
    <property type="entry name" value="GOLGI APPARATUS MEMBRANE PROTEIN TVP23"/>
    <property type="match status" value="1"/>
</dbReference>
<dbReference type="Proteomes" id="UP000695562">
    <property type="component" value="Unassembled WGS sequence"/>
</dbReference>
<keyword evidence="3 6" id="KW-0812">Transmembrane</keyword>
<organism evidence="7 8">
    <name type="scientific">Polysphondylium violaceum</name>
    <dbReference type="NCBI Taxonomy" id="133409"/>
    <lineage>
        <taxon>Eukaryota</taxon>
        <taxon>Amoebozoa</taxon>
        <taxon>Evosea</taxon>
        <taxon>Eumycetozoa</taxon>
        <taxon>Dictyostelia</taxon>
        <taxon>Dictyosteliales</taxon>
        <taxon>Dictyosteliaceae</taxon>
        <taxon>Polysphondylium</taxon>
    </lineage>
</organism>
<dbReference type="OrthoDB" id="2151161at2759"/>
<comment type="subcellular location">
    <subcellularLocation>
        <location evidence="1 6">Membrane</location>
        <topology evidence="1 6">Multi-pass membrane protein</topology>
    </subcellularLocation>
</comment>
<dbReference type="InterPro" id="IPR008564">
    <property type="entry name" value="TVP23-like"/>
</dbReference>
<evidence type="ECO:0000256" key="6">
    <source>
        <dbReference type="RuleBase" id="RU361206"/>
    </source>
</evidence>
<dbReference type="GO" id="GO:0000139">
    <property type="term" value="C:Golgi membrane"/>
    <property type="evidence" value="ECO:0007669"/>
    <property type="project" value="TreeGrafter"/>
</dbReference>
<dbReference type="PANTHER" id="PTHR13019">
    <property type="entry name" value="GOLGI APPARATUS MEMBRANE PROTEIN TVP23"/>
    <property type="match status" value="1"/>
</dbReference>
<comment type="similarity">
    <text evidence="2 6">Belongs to the TVP23 family.</text>
</comment>
<evidence type="ECO:0000256" key="4">
    <source>
        <dbReference type="ARBA" id="ARBA00022989"/>
    </source>
</evidence>
<evidence type="ECO:0000256" key="1">
    <source>
        <dbReference type="ARBA" id="ARBA00004141"/>
    </source>
</evidence>
<name>A0A8J4PRL5_9MYCE</name>
<feature type="transmembrane region" description="Helical" evidence="6">
    <location>
        <begin position="137"/>
        <end position="156"/>
    </location>
</feature>
<evidence type="ECO:0000313" key="7">
    <source>
        <dbReference type="EMBL" id="KAF2072052.1"/>
    </source>
</evidence>
<accession>A0A8J4PRL5</accession>
<evidence type="ECO:0000256" key="5">
    <source>
        <dbReference type="ARBA" id="ARBA00023136"/>
    </source>
</evidence>
<sequence length="216" mass="24476">MTSVNEFGFTDSSIDEGHVGIGMKSSFLSNENNNNSYNNNKRSPLSGLDHPIATLFHILFKVTALILYITKSFGSNFVMTFILCVLLLSFDFWTVKNITGRLMVGLRWWNQVNDDGTNSWYFESASPDQRPNPTESFIFWMALYFTPLVWLLFLILSLLSFSFNWSIITIIALSLSIANVYGYFKCSQDSSTSYATSFATKYIGQSLLQKAASKFL</sequence>
<keyword evidence="5 6" id="KW-0472">Membrane</keyword>
<keyword evidence="8" id="KW-1185">Reference proteome</keyword>
<reference evidence="7" key="1">
    <citation type="submission" date="2020-01" db="EMBL/GenBank/DDBJ databases">
        <title>Development of genomics and gene disruption for Polysphondylium violaceum indicates a role for the polyketide synthase stlB in stalk morphogenesis.</title>
        <authorList>
            <person name="Narita B."/>
            <person name="Kawabe Y."/>
            <person name="Kin K."/>
            <person name="Saito T."/>
            <person name="Gibbs R."/>
            <person name="Kuspa A."/>
            <person name="Muzny D."/>
            <person name="Queller D."/>
            <person name="Richards S."/>
            <person name="Strassman J."/>
            <person name="Sucgang R."/>
            <person name="Worley K."/>
            <person name="Schaap P."/>
        </authorList>
    </citation>
    <scope>NUCLEOTIDE SEQUENCE</scope>
    <source>
        <strain evidence="7">QSvi11</strain>
    </source>
</reference>
<feature type="transmembrane region" description="Helical" evidence="6">
    <location>
        <begin position="52"/>
        <end position="70"/>
    </location>
</feature>
<evidence type="ECO:0000313" key="8">
    <source>
        <dbReference type="Proteomes" id="UP000695562"/>
    </source>
</evidence>
<dbReference type="GO" id="GO:0009306">
    <property type="term" value="P:protein secretion"/>
    <property type="evidence" value="ECO:0007669"/>
    <property type="project" value="TreeGrafter"/>
</dbReference>
<dbReference type="AlphaFoldDB" id="A0A8J4PRL5"/>
<keyword evidence="4 6" id="KW-1133">Transmembrane helix</keyword>